<dbReference type="CDD" id="cd00038">
    <property type="entry name" value="CAP_ED"/>
    <property type="match status" value="1"/>
</dbReference>
<dbReference type="RefSeq" id="WP_306102200.1">
    <property type="nucleotide sequence ID" value="NZ_CP162601.1"/>
</dbReference>
<dbReference type="InterPro" id="IPR018490">
    <property type="entry name" value="cNMP-bd_dom_sf"/>
</dbReference>
<feature type="domain" description="Cyclic nucleotide-binding" evidence="1">
    <location>
        <begin position="37"/>
        <end position="110"/>
    </location>
</feature>
<accession>A0AB39HHI3</accession>
<dbReference type="EMBL" id="CP162601">
    <property type="protein sequence ID" value="XDK25328.1"/>
    <property type="molecule type" value="Genomic_DNA"/>
</dbReference>
<evidence type="ECO:0000313" key="2">
    <source>
        <dbReference type="EMBL" id="XDK25328.1"/>
    </source>
</evidence>
<name>A0AB39HHI3_9VIBR</name>
<gene>
    <name evidence="2" type="ORF">AB0763_01380</name>
</gene>
<dbReference type="KEGG" id="vih:AB0763_01380"/>
<reference evidence="2" key="1">
    <citation type="submission" date="2024-07" db="EMBL/GenBank/DDBJ databases">
        <title>Genome Analysis of a Potential Novel Vibrio Species Secreting pH- and Thermo-stable Alginate Lyase and its Application in Producing Alginate Oligosaccharides.</title>
        <authorList>
            <person name="Huang H."/>
            <person name="Bao K."/>
        </authorList>
    </citation>
    <scope>NUCLEOTIDE SEQUENCE</scope>
    <source>
        <strain evidence="2">HB236076</strain>
    </source>
</reference>
<evidence type="ECO:0000259" key="1">
    <source>
        <dbReference type="PROSITE" id="PS50042"/>
    </source>
</evidence>
<dbReference type="InterPro" id="IPR014710">
    <property type="entry name" value="RmlC-like_jellyroll"/>
</dbReference>
<protein>
    <submittedName>
        <fullName evidence="2">Crp/Fnr family transcriptional regulator</fullName>
    </submittedName>
</protein>
<organism evidence="2">
    <name type="scientific">Vibrio sp. HB236076</name>
    <dbReference type="NCBI Taxonomy" id="3232307"/>
    <lineage>
        <taxon>Bacteria</taxon>
        <taxon>Pseudomonadati</taxon>
        <taxon>Pseudomonadota</taxon>
        <taxon>Gammaproteobacteria</taxon>
        <taxon>Vibrionales</taxon>
        <taxon>Vibrionaceae</taxon>
        <taxon>Vibrio</taxon>
    </lineage>
</organism>
<dbReference type="AlphaFoldDB" id="A0AB39HHI3"/>
<dbReference type="InterPro" id="IPR000595">
    <property type="entry name" value="cNMP-bd_dom"/>
</dbReference>
<dbReference type="Gene3D" id="2.60.120.10">
    <property type="entry name" value="Jelly Rolls"/>
    <property type="match status" value="1"/>
</dbReference>
<sequence>MQNRSQALHDELEAHWHTTELPNLNDEEARACQLLQYPTQEIIVKQGQPHSAIYFVAEGVLLEQQIDHQGTLTPKGLYSDGDWLMSLCHLSSTVSDSLIESLTPCQLIELPIDLVQTWRNTKSEKWPALLEVYCQQLEQRRRMRDFDSQLIYQSLLSRYPDLVNDFTVEQCQQCVT</sequence>
<dbReference type="SUPFAM" id="SSF51206">
    <property type="entry name" value="cAMP-binding domain-like"/>
    <property type="match status" value="1"/>
</dbReference>
<dbReference type="PROSITE" id="PS50042">
    <property type="entry name" value="CNMP_BINDING_3"/>
    <property type="match status" value="1"/>
</dbReference>
<proteinExistence type="predicted"/>